<name>A0AAV0BHW7_PHAPC</name>
<gene>
    <name evidence="2" type="ORF">PPACK8108_LOCUS20874</name>
</gene>
<comment type="caution">
    <text evidence="2">The sequence shown here is derived from an EMBL/GenBank/DDBJ whole genome shotgun (WGS) entry which is preliminary data.</text>
</comment>
<dbReference type="AlphaFoldDB" id="A0AAV0BHW7"/>
<evidence type="ECO:0000313" key="3">
    <source>
        <dbReference type="Proteomes" id="UP001153365"/>
    </source>
</evidence>
<feature type="region of interest" description="Disordered" evidence="1">
    <location>
        <begin position="1"/>
        <end position="20"/>
    </location>
</feature>
<evidence type="ECO:0000313" key="2">
    <source>
        <dbReference type="EMBL" id="CAH7686252.1"/>
    </source>
</evidence>
<accession>A0AAV0BHW7</accession>
<evidence type="ECO:0000256" key="1">
    <source>
        <dbReference type="SAM" id="MobiDB-lite"/>
    </source>
</evidence>
<reference evidence="2" key="1">
    <citation type="submission" date="2022-06" db="EMBL/GenBank/DDBJ databases">
        <authorList>
            <consortium name="SYNGENTA / RWTH Aachen University"/>
        </authorList>
    </citation>
    <scope>NUCLEOTIDE SEQUENCE</scope>
</reference>
<dbReference type="Proteomes" id="UP001153365">
    <property type="component" value="Unassembled WGS sequence"/>
</dbReference>
<dbReference type="EMBL" id="CALTRL010005778">
    <property type="protein sequence ID" value="CAH7686252.1"/>
    <property type="molecule type" value="Genomic_DNA"/>
</dbReference>
<proteinExistence type="predicted"/>
<protein>
    <submittedName>
        <fullName evidence="2">Uncharacterized protein</fullName>
    </submittedName>
</protein>
<sequence length="126" mass="14149">MLEVKDDKGEGEDGEDGIYDQSKTRLLPQASFCRARIPIVRLPEDLIDSAQELLDSITNQSTIRTSALGLYSKYQLTSLKITLELDQKEILIKCLDLLQNQAIKDLELKKKNSNHGDGEGKLFSLL</sequence>
<feature type="compositionally biased region" description="Acidic residues" evidence="1">
    <location>
        <begin position="9"/>
        <end position="18"/>
    </location>
</feature>
<organism evidence="2 3">
    <name type="scientific">Phakopsora pachyrhizi</name>
    <name type="common">Asian soybean rust disease fungus</name>
    <dbReference type="NCBI Taxonomy" id="170000"/>
    <lineage>
        <taxon>Eukaryota</taxon>
        <taxon>Fungi</taxon>
        <taxon>Dikarya</taxon>
        <taxon>Basidiomycota</taxon>
        <taxon>Pucciniomycotina</taxon>
        <taxon>Pucciniomycetes</taxon>
        <taxon>Pucciniales</taxon>
        <taxon>Phakopsoraceae</taxon>
        <taxon>Phakopsora</taxon>
    </lineage>
</organism>
<keyword evidence="3" id="KW-1185">Reference proteome</keyword>